<keyword evidence="4 6" id="KW-1133">Transmembrane helix</keyword>
<accession>A0A9D4BG59</accession>
<sequence>MGFFRSLGRTYIAVINLIFLILSLGLLIVGIVMRVGDKVTQKLMDKGTTKLEQALISSNLLAGANIDIDMNEFLKSAAIGVIVAGAILMVISIVGLVSALSKSACLLKLYIFICIVLLIGEIIIVILLYATSAIHKQLKKELKDGITNKYSGFSGSDVTTVIWNVVMIQGQCCGVDDYTDFKNGMAWDMTEKSGGVPKTLKTPVACCVNLPASDNLACAETLSQSTNNYDNGCYDTYWNWTIGNKAYVAGVLSGVGIFQLLLIASGFGVLTMRDESKVNHSDRRRGQWR</sequence>
<protein>
    <recommendedName>
        <fullName evidence="6">Tetraspanin</fullName>
    </recommendedName>
</protein>
<feature type="transmembrane region" description="Helical" evidence="6">
    <location>
        <begin position="77"/>
        <end position="97"/>
    </location>
</feature>
<comment type="subcellular location">
    <subcellularLocation>
        <location evidence="1 6">Membrane</location>
        <topology evidence="1 6">Multi-pass membrane protein</topology>
    </subcellularLocation>
</comment>
<dbReference type="PANTHER" id="PTHR19282:SF544">
    <property type="entry name" value="TETRASPANIN"/>
    <property type="match status" value="1"/>
</dbReference>
<evidence type="ECO:0000256" key="4">
    <source>
        <dbReference type="ARBA" id="ARBA00022989"/>
    </source>
</evidence>
<dbReference type="InterPro" id="IPR000301">
    <property type="entry name" value="Tetraspanin_animals"/>
</dbReference>
<comment type="caution">
    <text evidence="7">The sequence shown here is derived from an EMBL/GenBank/DDBJ whole genome shotgun (WGS) entry which is preliminary data.</text>
</comment>
<evidence type="ECO:0000256" key="6">
    <source>
        <dbReference type="RuleBase" id="RU361218"/>
    </source>
</evidence>
<dbReference type="PANTHER" id="PTHR19282">
    <property type="entry name" value="TETRASPANIN"/>
    <property type="match status" value="1"/>
</dbReference>
<dbReference type="SUPFAM" id="SSF48652">
    <property type="entry name" value="Tetraspanin"/>
    <property type="match status" value="1"/>
</dbReference>
<keyword evidence="8" id="KW-1185">Reference proteome</keyword>
<organism evidence="7 8">
    <name type="scientific">Dreissena polymorpha</name>
    <name type="common">Zebra mussel</name>
    <name type="synonym">Mytilus polymorpha</name>
    <dbReference type="NCBI Taxonomy" id="45954"/>
    <lineage>
        <taxon>Eukaryota</taxon>
        <taxon>Metazoa</taxon>
        <taxon>Spiralia</taxon>
        <taxon>Lophotrochozoa</taxon>
        <taxon>Mollusca</taxon>
        <taxon>Bivalvia</taxon>
        <taxon>Autobranchia</taxon>
        <taxon>Heteroconchia</taxon>
        <taxon>Euheterodonta</taxon>
        <taxon>Imparidentia</taxon>
        <taxon>Neoheterodontei</taxon>
        <taxon>Myida</taxon>
        <taxon>Dreissenoidea</taxon>
        <taxon>Dreissenidae</taxon>
        <taxon>Dreissena</taxon>
    </lineage>
</organism>
<dbReference type="PIRSF" id="PIRSF002419">
    <property type="entry name" value="Tetraspanin"/>
    <property type="match status" value="1"/>
</dbReference>
<dbReference type="CDD" id="cd03156">
    <property type="entry name" value="uroplakin_I_like_LEL"/>
    <property type="match status" value="1"/>
</dbReference>
<comment type="similarity">
    <text evidence="2 6">Belongs to the tetraspanin (TM4SF) family.</text>
</comment>
<dbReference type="Proteomes" id="UP000828390">
    <property type="component" value="Unassembled WGS sequence"/>
</dbReference>
<evidence type="ECO:0000256" key="2">
    <source>
        <dbReference type="ARBA" id="ARBA00006840"/>
    </source>
</evidence>
<feature type="transmembrane region" description="Helical" evidence="6">
    <location>
        <begin position="246"/>
        <end position="270"/>
    </location>
</feature>
<evidence type="ECO:0000256" key="5">
    <source>
        <dbReference type="ARBA" id="ARBA00023136"/>
    </source>
</evidence>
<evidence type="ECO:0000256" key="3">
    <source>
        <dbReference type="ARBA" id="ARBA00022692"/>
    </source>
</evidence>
<dbReference type="OrthoDB" id="6279736at2759"/>
<keyword evidence="3 6" id="KW-0812">Transmembrane</keyword>
<dbReference type="InterPro" id="IPR018499">
    <property type="entry name" value="Tetraspanin/Peripherin"/>
</dbReference>
<dbReference type="AlphaFoldDB" id="A0A9D4BG59"/>
<feature type="transmembrane region" description="Helical" evidence="6">
    <location>
        <begin position="12"/>
        <end position="33"/>
    </location>
</feature>
<keyword evidence="5 6" id="KW-0472">Membrane</keyword>
<reference evidence="7" key="2">
    <citation type="submission" date="2020-11" db="EMBL/GenBank/DDBJ databases">
        <authorList>
            <person name="McCartney M.A."/>
            <person name="Auch B."/>
            <person name="Kono T."/>
            <person name="Mallez S."/>
            <person name="Becker A."/>
            <person name="Gohl D.M."/>
            <person name="Silverstein K.A.T."/>
            <person name="Koren S."/>
            <person name="Bechman K.B."/>
            <person name="Herman A."/>
            <person name="Abrahante J.E."/>
            <person name="Garbe J."/>
        </authorList>
    </citation>
    <scope>NUCLEOTIDE SEQUENCE</scope>
    <source>
        <strain evidence="7">Duluth1</strain>
        <tissue evidence="7">Whole animal</tissue>
    </source>
</reference>
<feature type="transmembrane region" description="Helical" evidence="6">
    <location>
        <begin position="109"/>
        <end position="130"/>
    </location>
</feature>
<evidence type="ECO:0000313" key="7">
    <source>
        <dbReference type="EMBL" id="KAH3692402.1"/>
    </source>
</evidence>
<gene>
    <name evidence="7" type="ORF">DPMN_194852</name>
</gene>
<reference evidence="7" key="1">
    <citation type="journal article" date="2019" name="bioRxiv">
        <title>The Genome of the Zebra Mussel, Dreissena polymorpha: A Resource for Invasive Species Research.</title>
        <authorList>
            <person name="McCartney M.A."/>
            <person name="Auch B."/>
            <person name="Kono T."/>
            <person name="Mallez S."/>
            <person name="Zhang Y."/>
            <person name="Obille A."/>
            <person name="Becker A."/>
            <person name="Abrahante J.E."/>
            <person name="Garbe J."/>
            <person name="Badalamenti J.P."/>
            <person name="Herman A."/>
            <person name="Mangelson H."/>
            <person name="Liachko I."/>
            <person name="Sullivan S."/>
            <person name="Sone E.D."/>
            <person name="Koren S."/>
            <person name="Silverstein K.A.T."/>
            <person name="Beckman K.B."/>
            <person name="Gohl D.M."/>
        </authorList>
    </citation>
    <scope>NUCLEOTIDE SEQUENCE</scope>
    <source>
        <strain evidence="7">Duluth1</strain>
        <tissue evidence="7">Whole animal</tissue>
    </source>
</reference>
<evidence type="ECO:0000313" key="8">
    <source>
        <dbReference type="Proteomes" id="UP000828390"/>
    </source>
</evidence>
<evidence type="ECO:0000256" key="1">
    <source>
        <dbReference type="ARBA" id="ARBA00004141"/>
    </source>
</evidence>
<proteinExistence type="inferred from homology"/>
<dbReference type="Gene3D" id="1.10.1450.10">
    <property type="entry name" value="Tetraspanin"/>
    <property type="match status" value="1"/>
</dbReference>
<dbReference type="GO" id="GO:0005886">
    <property type="term" value="C:plasma membrane"/>
    <property type="evidence" value="ECO:0007669"/>
    <property type="project" value="TreeGrafter"/>
</dbReference>
<dbReference type="InterPro" id="IPR008952">
    <property type="entry name" value="Tetraspanin_EC2_sf"/>
</dbReference>
<dbReference type="EMBL" id="JAIWYP010000023">
    <property type="protein sequence ID" value="KAH3692402.1"/>
    <property type="molecule type" value="Genomic_DNA"/>
</dbReference>
<name>A0A9D4BG59_DREPO</name>
<dbReference type="Pfam" id="PF00335">
    <property type="entry name" value="Tetraspanin"/>
    <property type="match status" value="1"/>
</dbReference>